<evidence type="ECO:0000313" key="2">
    <source>
        <dbReference type="EMBL" id="KAE9406383.1"/>
    </source>
</evidence>
<evidence type="ECO:0000256" key="1">
    <source>
        <dbReference type="SAM" id="MobiDB-lite"/>
    </source>
</evidence>
<dbReference type="Proteomes" id="UP000799118">
    <property type="component" value="Unassembled WGS sequence"/>
</dbReference>
<gene>
    <name evidence="2" type="ORF">BT96DRAFT_971919</name>
</gene>
<feature type="region of interest" description="Disordered" evidence="1">
    <location>
        <begin position="333"/>
        <end position="462"/>
    </location>
</feature>
<accession>A0A6A4I969</accession>
<feature type="compositionally biased region" description="Low complexity" evidence="1">
    <location>
        <begin position="421"/>
        <end position="450"/>
    </location>
</feature>
<reference evidence="2" key="1">
    <citation type="journal article" date="2019" name="Environ. Microbiol.">
        <title>Fungal ecological strategies reflected in gene transcription - a case study of two litter decomposers.</title>
        <authorList>
            <person name="Barbi F."/>
            <person name="Kohler A."/>
            <person name="Barry K."/>
            <person name="Baskaran P."/>
            <person name="Daum C."/>
            <person name="Fauchery L."/>
            <person name="Ihrmark K."/>
            <person name="Kuo A."/>
            <person name="LaButti K."/>
            <person name="Lipzen A."/>
            <person name="Morin E."/>
            <person name="Grigoriev I.V."/>
            <person name="Henrissat B."/>
            <person name="Lindahl B."/>
            <person name="Martin F."/>
        </authorList>
    </citation>
    <scope>NUCLEOTIDE SEQUENCE</scope>
    <source>
        <strain evidence="2">JB14</strain>
    </source>
</reference>
<protein>
    <submittedName>
        <fullName evidence="2">Uncharacterized protein</fullName>
    </submittedName>
</protein>
<keyword evidence="3" id="KW-1185">Reference proteome</keyword>
<feature type="region of interest" description="Disordered" evidence="1">
    <location>
        <begin position="219"/>
        <end position="238"/>
    </location>
</feature>
<dbReference type="AlphaFoldDB" id="A0A6A4I969"/>
<organism evidence="2 3">
    <name type="scientific">Gymnopus androsaceus JB14</name>
    <dbReference type="NCBI Taxonomy" id="1447944"/>
    <lineage>
        <taxon>Eukaryota</taxon>
        <taxon>Fungi</taxon>
        <taxon>Dikarya</taxon>
        <taxon>Basidiomycota</taxon>
        <taxon>Agaricomycotina</taxon>
        <taxon>Agaricomycetes</taxon>
        <taxon>Agaricomycetidae</taxon>
        <taxon>Agaricales</taxon>
        <taxon>Marasmiineae</taxon>
        <taxon>Omphalotaceae</taxon>
        <taxon>Gymnopus</taxon>
    </lineage>
</organism>
<dbReference type="OrthoDB" id="3230530at2759"/>
<sequence>MELGEAEYPFRITIPPRVGGFSTISFVEYRCVWRVEAVVNHAHISGVGSRLIKHIDLPLVRYDLPAFLPLPRSSLHITSSHLDRYITKSRAPSLRYRVSAPKEPIGPTDMLPISIHILPEEPNVSIRSATVVVERRIQFNDSNSPASPLTSSAFFSNTASHLHISSSSAIPIPKSTSTSSLISYAPTSSFQNPHPHSLPSTKSFATPVNSGYASSVSLANDTRPLLPQPKDRSDSSESLAAKSIVLPIAGSESSGPFARTEKGIWSKTLTVQWPSAKPSSRWGIGETIHSDLVSIRFFARVKVVVTSPHSTDSFELEEEEIFVTSTNDAERRLAMSKARCHSSENRSKSKSPRRTRRKRENTADPVPSVTSTSGLKPPHRSPSASRRPHTSAGPRDSSSTNFTSPSSSFYGSEKHIPPPLQLSASSSSGDALPASKKRPASASTISASSTHLTRSNAFGHSSGSSILGSTTIAEKEWEAELKRIELKSRRSSDLLGFGLKRKRPSVIGYTSSAAYVSPDFAIYSLDRMRTLLVSSYLIFVSDSNSLHWLGLHVNESNCTHRRRTIQPNVTRY</sequence>
<evidence type="ECO:0000313" key="3">
    <source>
        <dbReference type="Proteomes" id="UP000799118"/>
    </source>
</evidence>
<proteinExistence type="predicted"/>
<feature type="compositionally biased region" description="Basic residues" evidence="1">
    <location>
        <begin position="348"/>
        <end position="359"/>
    </location>
</feature>
<dbReference type="EMBL" id="ML769402">
    <property type="protein sequence ID" value="KAE9406383.1"/>
    <property type="molecule type" value="Genomic_DNA"/>
</dbReference>
<name>A0A6A4I969_9AGAR</name>
<feature type="compositionally biased region" description="Low complexity" evidence="1">
    <location>
        <begin position="397"/>
        <end position="409"/>
    </location>
</feature>